<dbReference type="EMBL" id="CP042344">
    <property type="protein sequence ID" value="QEA13002.1"/>
    <property type="molecule type" value="Genomic_DNA"/>
</dbReference>
<sequence>MSNAFTTGGRQWVAAALLGSLCLWGSVGARHPAPVVPAAASVALAELPAPARSTYVRIHQGGPFPHDKDGSVFGNYERQLPARRRGYYREYTVRTPGVRGRGARRIVCGGAPRTPDACYYTGDHYASFRLIAQ</sequence>
<dbReference type="AlphaFoldDB" id="A0A5B8RWG2"/>
<dbReference type="Pfam" id="PF00545">
    <property type="entry name" value="Ribonuclease"/>
    <property type="match status" value="1"/>
</dbReference>
<dbReference type="GO" id="GO:0004521">
    <property type="term" value="F:RNA endonuclease activity"/>
    <property type="evidence" value="ECO:0007669"/>
    <property type="project" value="InterPro"/>
</dbReference>
<dbReference type="RefSeq" id="WP_146912595.1">
    <property type="nucleotide sequence ID" value="NZ_CP042344.1"/>
</dbReference>
<dbReference type="Proteomes" id="UP000321199">
    <property type="component" value="Chromosome"/>
</dbReference>
<organism evidence="3 4">
    <name type="scientific">Comamonas flocculans</name>
    <dbReference type="NCBI Taxonomy" id="2597701"/>
    <lineage>
        <taxon>Bacteria</taxon>
        <taxon>Pseudomonadati</taxon>
        <taxon>Pseudomonadota</taxon>
        <taxon>Betaproteobacteria</taxon>
        <taxon>Burkholderiales</taxon>
        <taxon>Comamonadaceae</taxon>
        <taxon>Comamonas</taxon>
    </lineage>
</organism>
<name>A0A5B8RWG2_9BURK</name>
<dbReference type="InterPro" id="IPR016191">
    <property type="entry name" value="Ribonuclease/ribotoxin"/>
</dbReference>
<dbReference type="OrthoDB" id="5326845at2"/>
<dbReference type="SUPFAM" id="SSF53933">
    <property type="entry name" value="Microbial ribonucleases"/>
    <property type="match status" value="1"/>
</dbReference>
<proteinExistence type="predicted"/>
<dbReference type="InterPro" id="IPR000026">
    <property type="entry name" value="N1-like"/>
</dbReference>
<gene>
    <name evidence="3" type="ORF">FOZ74_08150</name>
</gene>
<keyword evidence="1" id="KW-0540">Nuclease</keyword>
<protein>
    <submittedName>
        <fullName evidence="3">Ribonuclease N</fullName>
    </submittedName>
</protein>
<evidence type="ECO:0000256" key="1">
    <source>
        <dbReference type="ARBA" id="ARBA00022722"/>
    </source>
</evidence>
<dbReference type="Gene3D" id="3.10.450.30">
    <property type="entry name" value="Microbial ribonucleases"/>
    <property type="match status" value="1"/>
</dbReference>
<accession>A0A5B8RWG2</accession>
<reference evidence="3 4" key="1">
    <citation type="submission" date="2019-07" db="EMBL/GenBank/DDBJ databases">
        <title>Complete genome sequence of Comamonas sp. NLF 7-7 isolated from livestock.</title>
        <authorList>
            <person name="Kim D.H."/>
            <person name="Kim J.G."/>
        </authorList>
    </citation>
    <scope>NUCLEOTIDE SEQUENCE [LARGE SCALE GENOMIC DNA]</scope>
    <source>
        <strain evidence="3 4">NLF 7-7</strain>
    </source>
</reference>
<dbReference type="KEGG" id="cof:FOZ74_08150"/>
<keyword evidence="4" id="KW-1185">Reference proteome</keyword>
<keyword evidence="2" id="KW-0378">Hydrolase</keyword>
<dbReference type="GO" id="GO:0003723">
    <property type="term" value="F:RNA binding"/>
    <property type="evidence" value="ECO:0007669"/>
    <property type="project" value="InterPro"/>
</dbReference>
<evidence type="ECO:0000313" key="4">
    <source>
        <dbReference type="Proteomes" id="UP000321199"/>
    </source>
</evidence>
<dbReference type="GO" id="GO:0016787">
    <property type="term" value="F:hydrolase activity"/>
    <property type="evidence" value="ECO:0007669"/>
    <property type="project" value="UniProtKB-KW"/>
</dbReference>
<evidence type="ECO:0000256" key="2">
    <source>
        <dbReference type="ARBA" id="ARBA00022801"/>
    </source>
</evidence>
<evidence type="ECO:0000313" key="3">
    <source>
        <dbReference type="EMBL" id="QEA13002.1"/>
    </source>
</evidence>